<accession>A0ACC8XE08</accession>
<keyword evidence="2" id="KW-1185">Reference proteome</keyword>
<dbReference type="Proteomes" id="UP000188605">
    <property type="component" value="Unassembled WGS sequence"/>
</dbReference>
<dbReference type="EMBL" id="LJDB01000041">
    <property type="protein sequence ID" value="ONI41161.1"/>
    <property type="molecule type" value="Genomic_DNA"/>
</dbReference>
<organism evidence="1 2">
    <name type="scientific">Candidatus Epulonipiscium fishelsonii</name>
    <dbReference type="NCBI Taxonomy" id="77094"/>
    <lineage>
        <taxon>Bacteria</taxon>
        <taxon>Bacillati</taxon>
        <taxon>Bacillota</taxon>
        <taxon>Clostridia</taxon>
        <taxon>Lachnospirales</taxon>
        <taxon>Lachnospiraceae</taxon>
        <taxon>Candidatus Epulonipiscium</taxon>
    </lineage>
</organism>
<evidence type="ECO:0000313" key="2">
    <source>
        <dbReference type="Proteomes" id="UP000188605"/>
    </source>
</evidence>
<gene>
    <name evidence="1" type="ORF">AN396_04040</name>
</gene>
<name>A0ACC8XE08_9FIRM</name>
<protein>
    <submittedName>
        <fullName evidence="1">Uncharacterized protein</fullName>
    </submittedName>
</protein>
<comment type="caution">
    <text evidence="1">The sequence shown here is derived from an EMBL/GenBank/DDBJ whole genome shotgun (WGS) entry which is preliminary data.</text>
</comment>
<sequence length="88" mass="10353">MQQTFNLDVRHQANFIKSPSSNKREKISMWKKKKIKLKKSKNINGGPENTQVIPLKFQTFKDALVNNIKTKKHLSRCFLMSLFKFAEK</sequence>
<reference evidence="1" key="1">
    <citation type="submission" date="2016-08" db="EMBL/GenBank/DDBJ databases">
        <authorList>
            <person name="Ngugi D.K."/>
            <person name="Miyake S."/>
            <person name="Stingl U."/>
        </authorList>
    </citation>
    <scope>NUCLEOTIDE SEQUENCE</scope>
    <source>
        <strain evidence="1">SCG-B11WGA-EpuloA1</strain>
    </source>
</reference>
<evidence type="ECO:0000313" key="1">
    <source>
        <dbReference type="EMBL" id="ONI41161.1"/>
    </source>
</evidence>
<proteinExistence type="predicted"/>